<feature type="domain" description="Aldehyde ferredoxin oxidoreductase C-terminal" evidence="1">
    <location>
        <begin position="2"/>
        <end position="40"/>
    </location>
</feature>
<reference evidence="2" key="1">
    <citation type="journal article" date="2014" name="Front. Microbiol.">
        <title>High frequency of phylogenetically diverse reductive dehalogenase-homologous genes in deep subseafloor sedimentary metagenomes.</title>
        <authorList>
            <person name="Kawai M."/>
            <person name="Futagami T."/>
            <person name="Toyoda A."/>
            <person name="Takaki Y."/>
            <person name="Nishi S."/>
            <person name="Hori S."/>
            <person name="Arai W."/>
            <person name="Tsubouchi T."/>
            <person name="Morono Y."/>
            <person name="Uchiyama I."/>
            <person name="Ito T."/>
            <person name="Fujiyama A."/>
            <person name="Inagaki F."/>
            <person name="Takami H."/>
        </authorList>
    </citation>
    <scope>NUCLEOTIDE SEQUENCE</scope>
    <source>
        <strain evidence="2">Expedition CK06-06</strain>
    </source>
</reference>
<dbReference type="GO" id="GO:0009055">
    <property type="term" value="F:electron transfer activity"/>
    <property type="evidence" value="ECO:0007669"/>
    <property type="project" value="InterPro"/>
</dbReference>
<sequence length="40" mass="4322">MGGPEFESIWSLGPQCGINDLEWIAIANDKCNLLGIDTIS</sequence>
<dbReference type="EMBL" id="BART01038027">
    <property type="protein sequence ID" value="GAH13398.1"/>
    <property type="molecule type" value="Genomic_DNA"/>
</dbReference>
<comment type="caution">
    <text evidence="2">The sequence shown here is derived from an EMBL/GenBank/DDBJ whole genome shotgun (WGS) entry which is preliminary data.</text>
</comment>
<gene>
    <name evidence="2" type="ORF">S01H4_63298</name>
</gene>
<organism evidence="2">
    <name type="scientific">marine sediment metagenome</name>
    <dbReference type="NCBI Taxonomy" id="412755"/>
    <lineage>
        <taxon>unclassified sequences</taxon>
        <taxon>metagenomes</taxon>
        <taxon>ecological metagenomes</taxon>
    </lineage>
</organism>
<evidence type="ECO:0000259" key="1">
    <source>
        <dbReference type="Pfam" id="PF01314"/>
    </source>
</evidence>
<protein>
    <recommendedName>
        <fullName evidence="1">Aldehyde ferredoxin oxidoreductase C-terminal domain-containing protein</fullName>
    </recommendedName>
</protein>
<dbReference type="GO" id="GO:0051536">
    <property type="term" value="F:iron-sulfur cluster binding"/>
    <property type="evidence" value="ECO:0007669"/>
    <property type="project" value="InterPro"/>
</dbReference>
<name>X1EXR6_9ZZZZ</name>
<accession>X1EXR6</accession>
<evidence type="ECO:0000313" key="2">
    <source>
        <dbReference type="EMBL" id="GAH13398.1"/>
    </source>
</evidence>
<dbReference type="GO" id="GO:0016625">
    <property type="term" value="F:oxidoreductase activity, acting on the aldehyde or oxo group of donors, iron-sulfur protein as acceptor"/>
    <property type="evidence" value="ECO:0007669"/>
    <property type="project" value="InterPro"/>
</dbReference>
<dbReference type="InterPro" id="IPR036021">
    <property type="entry name" value="Tungsten_al_ferr_oxy-like_C"/>
</dbReference>
<proteinExistence type="predicted"/>
<dbReference type="Gene3D" id="1.10.569.10">
    <property type="entry name" value="Aldehyde Ferredoxin Oxidoreductase Protein, subunit A, domain 2"/>
    <property type="match status" value="1"/>
</dbReference>
<feature type="non-terminal residue" evidence="2">
    <location>
        <position position="40"/>
    </location>
</feature>
<dbReference type="AlphaFoldDB" id="X1EXR6"/>
<dbReference type="SUPFAM" id="SSF48310">
    <property type="entry name" value="Aldehyde ferredoxin oxidoreductase, C-terminal domains"/>
    <property type="match status" value="1"/>
</dbReference>
<dbReference type="InterPro" id="IPR001203">
    <property type="entry name" value="OxRdtase_Ald_Fedxn_C"/>
</dbReference>
<dbReference type="InterPro" id="IPR013984">
    <property type="entry name" value="Ald_Fedxn_OxRdtase_dom2"/>
</dbReference>
<dbReference type="Pfam" id="PF01314">
    <property type="entry name" value="AFOR_C"/>
    <property type="match status" value="1"/>
</dbReference>